<proteinExistence type="predicted"/>
<protein>
    <submittedName>
        <fullName evidence="1">Uncharacterized protein</fullName>
    </submittedName>
</protein>
<sequence>MDEPSGLHLMAFLFFSFLTKPKANCKEDQWLLNWNFVTVITRRYENHSQMHGNRMEDYQ</sequence>
<accession>V6MEP6</accession>
<comment type="caution">
    <text evidence="1">The sequence shown here is derived from an EMBL/GenBank/DDBJ whole genome shotgun (WGS) entry which is preliminary data.</text>
</comment>
<evidence type="ECO:0000313" key="2">
    <source>
        <dbReference type="Proteomes" id="UP000017973"/>
    </source>
</evidence>
<organism evidence="1 2">
    <name type="scientific">Brevibacillus panacihumi W25</name>
    <dbReference type="NCBI Taxonomy" id="1408254"/>
    <lineage>
        <taxon>Bacteria</taxon>
        <taxon>Bacillati</taxon>
        <taxon>Bacillota</taxon>
        <taxon>Bacilli</taxon>
        <taxon>Bacillales</taxon>
        <taxon>Paenibacillaceae</taxon>
        <taxon>Brevibacillus</taxon>
    </lineage>
</organism>
<dbReference type="AlphaFoldDB" id="V6MEP6"/>
<keyword evidence="2" id="KW-1185">Reference proteome</keyword>
<name>V6MEP6_9BACL</name>
<dbReference type="Proteomes" id="UP000017973">
    <property type="component" value="Unassembled WGS sequence"/>
</dbReference>
<reference evidence="1 2" key="1">
    <citation type="journal article" date="2014" name="Genome Announc.">
        <title>Draft Genome Sequence of Brevibacillus panacihumi Strain W25, a Halotolerant Hydrocarbon-Degrading Bacterium.</title>
        <authorList>
            <person name="Wang X."/>
            <person name="Jin D."/>
            <person name="Zhou L."/>
            <person name="Wu L."/>
            <person name="An W."/>
            <person name="Chen Y."/>
            <person name="Zhao L."/>
        </authorList>
    </citation>
    <scope>NUCLEOTIDE SEQUENCE [LARGE SCALE GENOMIC DNA]</scope>
    <source>
        <strain evidence="1 2">W25</strain>
    </source>
</reference>
<evidence type="ECO:0000313" key="1">
    <source>
        <dbReference type="EMBL" id="EST53858.1"/>
    </source>
</evidence>
<dbReference type="EMBL" id="AYJU01000017">
    <property type="protein sequence ID" value="EST53858.1"/>
    <property type="molecule type" value="Genomic_DNA"/>
</dbReference>
<gene>
    <name evidence="1" type="ORF">T458_18770</name>
</gene>
<dbReference type="STRING" id="1408254.T458_18770"/>
<dbReference type="HOGENOM" id="CLU_2951247_0_0_9"/>